<protein>
    <submittedName>
        <fullName evidence="2">Peptide-N4-(N-acetyl-beta-glucosaminyl)asparagine amidase A</fullName>
    </submittedName>
</protein>
<keyword evidence="3" id="KW-1185">Reference proteome</keyword>
<comment type="caution">
    <text evidence="2">The sequence shown here is derived from an EMBL/GenBank/DDBJ whole genome shotgun (WGS) entry which is preliminary data.</text>
</comment>
<name>A0A8T9C115_9HELO</name>
<dbReference type="Proteomes" id="UP000469558">
    <property type="component" value="Unassembled WGS sequence"/>
</dbReference>
<dbReference type="EMBL" id="QGMK01000975">
    <property type="protein sequence ID" value="TVY75694.1"/>
    <property type="molecule type" value="Genomic_DNA"/>
</dbReference>
<accession>A0A8T9C115</accession>
<sequence>MFSHHDSYLPVSSSKDNSLFSILIHTPALLSSMSMVGNDGQSSSQLIPSATEALEIARDSSEGANNPAVRDLLETAIGAIWGRIESRPTSYVMTRDEFAIFNYFQHRFEGQQLAAAAKKRYWDSHETTNVYEIREVLQERLSPNITKLTTFNNNSCRRFEMEPGEHRKLSGFIEDDYMIKEDLRLDQQYAANSGWRFRGKSSWFWLLLSVPAGCAALLWLFSDCLDSTQLERQEVPPMAHNLVTYAARAPAATPSTSVLECFQVYQPVLFPSGAVDETVNGDGLENSTTIATTTAASSCEVLLMDHSFGYSYGMPYVGNYVPPSCKFNRVVMNFTVTSQGRQFDRLALMYFNDTEVWRTSTAEPTTNGIRWEYVKDMTEFLYFWNSPQKLIFDLGNLIDSTYTGAFNTTLTATFFTDQQTVEPASLIIPISARKGDASAASVFMLPSDNATNTISFPRNANRAVFSVSACGQSTEEFWWSNVLQSDISTFVPVDGTLYGYSPFREVQVLIDGQLAGVQWPFPVIFTGGVVPGLWRPIVGIDAFDLREHEIDITPWLPVLSDGKEHTFEINVVGILDDGKSSGTLSESVGSSWYVTGKIFVWQDDESSITTGKAPTMLLPAPVINLSQSLTQNASGVNETLSYTTNVKRDLSISSLLTTQNGTHLVTWTQSLSVENYGLYTAFGAVQQNNQTTTGTDQSIGGTFYKASYSYPLYANSAYIVQPSGNFTIDAEVIRTVDLTIQGQPVFPTGLQPFAYIPASAPLVAGLSGSSLSTTQNGTAHYFGSPSAGTSSGYGSTSQEFTFTGVDVAGTADGELYYRSVEAVNATVVRDYESLVGKEVESYGFPVGAVAKSQTVVGVVSPKQAIGRGPGQPKQLLVQAGG</sequence>
<proteinExistence type="predicted"/>
<reference evidence="2 3" key="1">
    <citation type="submission" date="2018-05" db="EMBL/GenBank/DDBJ databases">
        <title>Genome sequencing and assembly of the regulated plant pathogen Lachnellula willkommii and related sister species for the development of diagnostic species identification markers.</title>
        <authorList>
            <person name="Giroux E."/>
            <person name="Bilodeau G."/>
        </authorList>
    </citation>
    <scope>NUCLEOTIDE SEQUENCE [LARGE SCALE GENOMIC DNA]</scope>
    <source>
        <strain evidence="2 3">CBS 268.59</strain>
    </source>
</reference>
<dbReference type="Pfam" id="PF12222">
    <property type="entry name" value="PNGaseA"/>
    <property type="match status" value="1"/>
</dbReference>
<organism evidence="2 3">
    <name type="scientific">Lachnellula suecica</name>
    <dbReference type="NCBI Taxonomy" id="602035"/>
    <lineage>
        <taxon>Eukaryota</taxon>
        <taxon>Fungi</taxon>
        <taxon>Dikarya</taxon>
        <taxon>Ascomycota</taxon>
        <taxon>Pezizomycotina</taxon>
        <taxon>Leotiomycetes</taxon>
        <taxon>Helotiales</taxon>
        <taxon>Lachnaceae</taxon>
        <taxon>Lachnellula</taxon>
    </lineage>
</organism>
<dbReference type="AlphaFoldDB" id="A0A8T9C115"/>
<dbReference type="InterPro" id="IPR056948">
    <property type="entry name" value="PNGaseA_N"/>
</dbReference>
<dbReference type="Pfam" id="PF25156">
    <property type="entry name" value="PNGase_A_C"/>
    <property type="match status" value="1"/>
</dbReference>
<evidence type="ECO:0000313" key="3">
    <source>
        <dbReference type="Proteomes" id="UP000469558"/>
    </source>
</evidence>
<feature type="domain" description="Peptide N-acetyl-beta-D-glucosaminyl asparaginase amidase A N-terminal" evidence="1">
    <location>
        <begin position="294"/>
        <end position="612"/>
    </location>
</feature>
<dbReference type="InterPro" id="IPR021102">
    <property type="entry name" value="PNGase_A"/>
</dbReference>
<dbReference type="PANTHER" id="PTHR31104">
    <property type="entry name" value="PEPTIDE-N4-(N-ACETYL-BETA-GLUCOSAMINYL)ASPARAGINE AMIDASE A PROTEIN"/>
    <property type="match status" value="1"/>
</dbReference>
<evidence type="ECO:0000313" key="2">
    <source>
        <dbReference type="EMBL" id="TVY75694.1"/>
    </source>
</evidence>
<dbReference type="OrthoDB" id="1612078at2759"/>
<evidence type="ECO:0000259" key="1">
    <source>
        <dbReference type="Pfam" id="PF12222"/>
    </source>
</evidence>
<gene>
    <name evidence="2" type="primary">PNAA_2</name>
    <name evidence="2" type="ORF">LSUE1_G007438</name>
</gene>